<dbReference type="AlphaFoldDB" id="A0A844AMG3"/>
<keyword evidence="1" id="KW-0732">Signal</keyword>
<keyword evidence="3" id="KW-1185">Reference proteome</keyword>
<sequence length="386" mass="40330">MKQLKISKGVVVAASMAFSNQANAEIDPEPVTGYLSSGAGVLDVIGETVGSGITKNAKYIGEAVGQLARPLSISEIGINLATENYAAAAKNFAEIPTGYVLIRGGAAVGRLTGGAKGALVGAAFGAKATAKVGDFVEAKVGSFADLFIDPRDGRQIRMDNVGLDPVEFARDFDLYSDRAEYERNLAIELNRREKEAHSLGRSKISTERRAVLNLSELQLQNSVASQTTGLASRIGSARPTASPDPDLEHILATNLTSPFTASIETPNTQSSGAFAGTEGLNIAGALRVFAFDSGNLEDGDRVRLTITDSSGNQFQRNILLTFGGTTTTRQVRRGLVNVRITALNLGSSPPNTGGLRVSGDVAGSRSGNFDLSVGQSGTLVVRVLGN</sequence>
<accession>A0A844AMG3</accession>
<comment type="caution">
    <text evidence="2">The sequence shown here is derived from an EMBL/GenBank/DDBJ whole genome shotgun (WGS) entry which is preliminary data.</text>
</comment>
<feature type="signal peptide" evidence="1">
    <location>
        <begin position="1"/>
        <end position="24"/>
    </location>
</feature>
<feature type="chain" id="PRO_5032277626" evidence="1">
    <location>
        <begin position="25"/>
        <end position="386"/>
    </location>
</feature>
<organism evidence="2 3">
    <name type="scientific">Tritonibacter aquimaris</name>
    <dbReference type="NCBI Taxonomy" id="2663379"/>
    <lineage>
        <taxon>Bacteria</taxon>
        <taxon>Pseudomonadati</taxon>
        <taxon>Pseudomonadota</taxon>
        <taxon>Alphaproteobacteria</taxon>
        <taxon>Rhodobacterales</taxon>
        <taxon>Paracoccaceae</taxon>
        <taxon>Tritonibacter</taxon>
    </lineage>
</organism>
<reference evidence="2 3" key="1">
    <citation type="submission" date="2019-10" db="EMBL/GenBank/DDBJ databases">
        <title>Epibacterium sp. nov., isolated from seawater.</title>
        <authorList>
            <person name="Zhang X."/>
            <person name="Li N."/>
        </authorList>
    </citation>
    <scope>NUCLEOTIDE SEQUENCE [LARGE SCALE GENOMIC DNA]</scope>
    <source>
        <strain evidence="2 3">SM1969</strain>
    </source>
</reference>
<gene>
    <name evidence="2" type="ORF">GG681_10955</name>
</gene>
<proteinExistence type="predicted"/>
<dbReference type="RefSeq" id="WP_153548051.1">
    <property type="nucleotide sequence ID" value="NZ_WIXK01000005.1"/>
</dbReference>
<dbReference type="EMBL" id="WIXK01000005">
    <property type="protein sequence ID" value="MQY43159.1"/>
    <property type="molecule type" value="Genomic_DNA"/>
</dbReference>
<evidence type="ECO:0000256" key="1">
    <source>
        <dbReference type="SAM" id="SignalP"/>
    </source>
</evidence>
<evidence type="ECO:0000313" key="3">
    <source>
        <dbReference type="Proteomes" id="UP000436694"/>
    </source>
</evidence>
<protein>
    <submittedName>
        <fullName evidence="2">Uncharacterized protein</fullName>
    </submittedName>
</protein>
<dbReference type="Proteomes" id="UP000436694">
    <property type="component" value="Unassembled WGS sequence"/>
</dbReference>
<evidence type="ECO:0000313" key="2">
    <source>
        <dbReference type="EMBL" id="MQY43159.1"/>
    </source>
</evidence>
<name>A0A844AMG3_9RHOB</name>